<keyword evidence="2" id="KW-0808">Transferase</keyword>
<evidence type="ECO:0000313" key="3">
    <source>
        <dbReference type="Proteomes" id="UP000292554"/>
    </source>
</evidence>
<evidence type="ECO:0000313" key="2">
    <source>
        <dbReference type="EMBL" id="TCI02675.1"/>
    </source>
</evidence>
<protein>
    <submittedName>
        <fullName evidence="2">Acetolactate synthase 2 small subunit</fullName>
        <ecNumber evidence="2">2.2.1.6</ecNumber>
    </submittedName>
</protein>
<dbReference type="PROSITE" id="PS51671">
    <property type="entry name" value="ACT"/>
    <property type="match status" value="1"/>
</dbReference>
<dbReference type="Pfam" id="PF13710">
    <property type="entry name" value="ACT_5"/>
    <property type="match status" value="1"/>
</dbReference>
<organism evidence="2 3">
    <name type="scientific">Corallincola luteus</name>
    <dbReference type="NCBI Taxonomy" id="1775177"/>
    <lineage>
        <taxon>Bacteria</taxon>
        <taxon>Pseudomonadati</taxon>
        <taxon>Pseudomonadota</taxon>
        <taxon>Gammaproteobacteria</taxon>
        <taxon>Alteromonadales</taxon>
        <taxon>Psychromonadaceae</taxon>
        <taxon>Corallincola</taxon>
    </lineage>
</organism>
<gene>
    <name evidence="2" type="primary">ilvM</name>
    <name evidence="2" type="ORF">EZV61_12825</name>
</gene>
<dbReference type="SUPFAM" id="SSF55021">
    <property type="entry name" value="ACT-like"/>
    <property type="match status" value="1"/>
</dbReference>
<proteinExistence type="predicted"/>
<feature type="domain" description="ACT" evidence="1">
    <location>
        <begin position="22"/>
        <end position="95"/>
    </location>
</feature>
<dbReference type="EMBL" id="SJXE01000006">
    <property type="protein sequence ID" value="TCI02675.1"/>
    <property type="molecule type" value="Genomic_DNA"/>
</dbReference>
<comment type="caution">
    <text evidence="2">The sequence shown here is derived from an EMBL/GenBank/DDBJ whole genome shotgun (WGS) entry which is preliminary data.</text>
</comment>
<name>A0ABY2AIV5_9GAMM</name>
<dbReference type="GO" id="GO:0003984">
    <property type="term" value="F:acetolactate synthase activity"/>
    <property type="evidence" value="ECO:0007669"/>
    <property type="project" value="UniProtKB-EC"/>
</dbReference>
<dbReference type="InterPro" id="IPR045865">
    <property type="entry name" value="ACT-like_dom_sf"/>
</dbReference>
<evidence type="ECO:0000259" key="1">
    <source>
        <dbReference type="PROSITE" id="PS51671"/>
    </source>
</evidence>
<sequence>MAPGATRRGKPTDDGETVMMHTMHIEAKDRPATLERLLRVTRHRGFAVREMQMNASAERDSVTISVTVASDRPISLLQGQLSKLVDVASVNIEAQSQPLSITA</sequence>
<dbReference type="Gene3D" id="3.30.70.260">
    <property type="match status" value="1"/>
</dbReference>
<dbReference type="InterPro" id="IPR002912">
    <property type="entry name" value="ACT_dom"/>
</dbReference>
<dbReference type="NCBIfam" id="NF008362">
    <property type="entry name" value="PRK11152.1"/>
    <property type="match status" value="1"/>
</dbReference>
<keyword evidence="3" id="KW-1185">Reference proteome</keyword>
<dbReference type="Proteomes" id="UP000292554">
    <property type="component" value="Unassembled WGS sequence"/>
</dbReference>
<reference evidence="2 3" key="1">
    <citation type="submission" date="2019-02" db="EMBL/GenBank/DDBJ databases">
        <title>Corallincola luteus sp. nov., a marine bacterium isolated from surface sediment of Bohai Sea in China.</title>
        <authorList>
            <person name="Ren Q."/>
        </authorList>
    </citation>
    <scope>NUCLEOTIDE SEQUENCE [LARGE SCALE GENOMIC DNA]</scope>
    <source>
        <strain evidence="2 3">DASS28</strain>
    </source>
</reference>
<accession>A0ABY2AIV5</accession>
<dbReference type="EC" id="2.2.1.6" evidence="2"/>